<dbReference type="GO" id="GO:0009423">
    <property type="term" value="P:chorismate biosynthetic process"/>
    <property type="evidence" value="ECO:0007669"/>
    <property type="project" value="UniProtKB-UniRule"/>
</dbReference>
<dbReference type="Gene3D" id="3.65.10.10">
    <property type="entry name" value="Enolpyruvate transferase domain"/>
    <property type="match status" value="2"/>
</dbReference>
<dbReference type="CDD" id="cd01556">
    <property type="entry name" value="EPSP_synthase"/>
    <property type="match status" value="1"/>
</dbReference>
<feature type="binding site" evidence="7">
    <location>
        <position position="389"/>
    </location>
    <ligand>
        <name>phosphoenolpyruvate</name>
        <dbReference type="ChEBI" id="CHEBI:58702"/>
    </ligand>
</feature>
<keyword evidence="4 7" id="KW-0808">Transferase</keyword>
<feature type="binding site" evidence="7">
    <location>
        <position position="213"/>
    </location>
    <ligand>
        <name>3-phosphoshikimate</name>
        <dbReference type="ChEBI" id="CHEBI:145989"/>
    </ligand>
</feature>
<dbReference type="InterPro" id="IPR013792">
    <property type="entry name" value="RNA3'P_cycl/enolpyr_Trfase_a/b"/>
</dbReference>
<dbReference type="InterPro" id="IPR036968">
    <property type="entry name" value="Enolpyruvate_Tfrase_sf"/>
</dbReference>
<keyword evidence="3 7" id="KW-0028">Amino-acid biosynthesis</keyword>
<evidence type="ECO:0000256" key="3">
    <source>
        <dbReference type="ARBA" id="ARBA00022605"/>
    </source>
</evidence>
<evidence type="ECO:0000256" key="1">
    <source>
        <dbReference type="ARBA" id="ARBA00004811"/>
    </source>
</evidence>
<dbReference type="EC" id="2.5.1.19" evidence="7"/>
<dbReference type="RefSeq" id="WP_118597598.1">
    <property type="nucleotide sequence ID" value="NZ_QSHO01000005.1"/>
</dbReference>
<feature type="domain" description="Enolpyruvate transferase" evidence="8">
    <location>
        <begin position="13"/>
        <end position="162"/>
    </location>
</feature>
<dbReference type="SUPFAM" id="SSF55205">
    <property type="entry name" value="EPT/RTPC-like"/>
    <property type="match status" value="2"/>
</dbReference>
<comment type="caution">
    <text evidence="7">Lacks conserved residue(s) required for the propagation of feature annotation.</text>
</comment>
<feature type="binding site" evidence="7">
    <location>
        <position position="97"/>
    </location>
    <ligand>
        <name>phosphoenolpyruvate</name>
        <dbReference type="ChEBI" id="CHEBI:58702"/>
    </ligand>
</feature>
<dbReference type="HAMAP" id="MF_00210">
    <property type="entry name" value="EPSP_synth"/>
    <property type="match status" value="1"/>
</dbReference>
<feature type="binding site" evidence="7">
    <location>
        <position position="125"/>
    </location>
    <ligand>
        <name>phosphoenolpyruvate</name>
        <dbReference type="ChEBI" id="CHEBI:58702"/>
    </ligand>
</feature>
<feature type="binding site" evidence="7">
    <location>
        <position position="214"/>
    </location>
    <ligand>
        <name>3-phosphoshikimate</name>
        <dbReference type="ChEBI" id="CHEBI:145989"/>
    </ligand>
</feature>
<reference evidence="9 10" key="1">
    <citation type="submission" date="2018-08" db="EMBL/GenBank/DDBJ databases">
        <title>A genome reference for cultivated species of the human gut microbiota.</title>
        <authorList>
            <person name="Zou Y."/>
            <person name="Xue W."/>
            <person name="Luo G."/>
        </authorList>
    </citation>
    <scope>NUCLEOTIDE SEQUENCE [LARGE SCALE GENOMIC DNA]</scope>
    <source>
        <strain evidence="9 10">AM37-1AC</strain>
    </source>
</reference>
<feature type="binding site" evidence="7">
    <location>
        <position position="385"/>
    </location>
    <ligand>
        <name>3-phosphoshikimate</name>
        <dbReference type="ChEBI" id="CHEBI:145989"/>
    </ligand>
</feature>
<comment type="caution">
    <text evidence="9">The sequence shown here is derived from an EMBL/GenBank/DDBJ whole genome shotgun (WGS) entry which is preliminary data.</text>
</comment>
<feature type="binding site" evidence="7">
    <location>
        <position position="358"/>
    </location>
    <ligand>
        <name>3-phosphoshikimate</name>
        <dbReference type="ChEBI" id="CHEBI:145989"/>
    </ligand>
</feature>
<feature type="active site" description="Proton acceptor" evidence="7">
    <location>
        <position position="358"/>
    </location>
</feature>
<comment type="similarity">
    <text evidence="2 7">Belongs to the EPSP synthase family.</text>
</comment>
<feature type="binding site" evidence="7">
    <location>
        <position position="430"/>
    </location>
    <ligand>
        <name>phosphoenolpyruvate</name>
        <dbReference type="ChEBI" id="CHEBI:58702"/>
    </ligand>
</feature>
<evidence type="ECO:0000313" key="10">
    <source>
        <dbReference type="Proteomes" id="UP000283513"/>
    </source>
</evidence>
<dbReference type="PANTHER" id="PTHR21090:SF5">
    <property type="entry name" value="PENTAFUNCTIONAL AROM POLYPEPTIDE"/>
    <property type="match status" value="1"/>
</dbReference>
<dbReference type="AlphaFoldDB" id="A0A3R6FAK5"/>
<comment type="function">
    <text evidence="7">Catalyzes the transfer of the enolpyruvyl moiety of phosphoenolpyruvate (PEP) to the 5-hydroxyl of shikimate-3-phosphate (S3P) to produce enolpyruvyl shikimate-3-phosphate and inorganic phosphate.</text>
</comment>
<dbReference type="GO" id="GO:0005737">
    <property type="term" value="C:cytoplasm"/>
    <property type="evidence" value="ECO:0007669"/>
    <property type="project" value="UniProtKB-SubCell"/>
</dbReference>
<dbReference type="GO" id="GO:0009073">
    <property type="term" value="P:aromatic amino acid family biosynthetic process"/>
    <property type="evidence" value="ECO:0007669"/>
    <property type="project" value="UniProtKB-KW"/>
</dbReference>
<dbReference type="EMBL" id="QSHO01000005">
    <property type="protein sequence ID" value="RHC18010.1"/>
    <property type="molecule type" value="Genomic_DNA"/>
</dbReference>
<gene>
    <name evidence="7" type="primary">aroA</name>
    <name evidence="9" type="ORF">DW856_06765</name>
</gene>
<feature type="domain" description="Enolpyruvate transferase" evidence="8">
    <location>
        <begin position="205"/>
        <end position="463"/>
    </location>
</feature>
<dbReference type="UniPathway" id="UPA00053">
    <property type="reaction ID" value="UER00089"/>
</dbReference>
<evidence type="ECO:0000313" key="9">
    <source>
        <dbReference type="EMBL" id="RHC18010.1"/>
    </source>
</evidence>
<protein>
    <recommendedName>
        <fullName evidence="7">3-phosphoshikimate 1-carboxyvinyltransferase</fullName>
        <ecNumber evidence="7">2.5.1.19</ecNumber>
    </recommendedName>
    <alternativeName>
        <fullName evidence="7">5-enolpyruvylshikimate-3-phosphate synthase</fullName>
        <shortName evidence="7">EPSP synthase</shortName>
        <shortName evidence="7">EPSPS</shortName>
    </alternativeName>
</protein>
<keyword evidence="5 7" id="KW-0057">Aromatic amino acid biosynthesis</keyword>
<feature type="binding site" evidence="7">
    <location>
        <position position="25"/>
    </location>
    <ligand>
        <name>3-phosphoshikimate</name>
        <dbReference type="ChEBI" id="CHEBI:145989"/>
    </ligand>
</feature>
<comment type="subcellular location">
    <subcellularLocation>
        <location evidence="7">Cytoplasm</location>
    </subcellularLocation>
</comment>
<comment type="catalytic activity">
    <reaction evidence="6">
        <text>3-phosphoshikimate + phosphoenolpyruvate = 5-O-(1-carboxyvinyl)-3-phosphoshikimate + phosphate</text>
        <dbReference type="Rhea" id="RHEA:21256"/>
        <dbReference type="ChEBI" id="CHEBI:43474"/>
        <dbReference type="ChEBI" id="CHEBI:57701"/>
        <dbReference type="ChEBI" id="CHEBI:58702"/>
        <dbReference type="ChEBI" id="CHEBI:145989"/>
        <dbReference type="EC" id="2.5.1.19"/>
    </reaction>
    <physiologicalReaction direction="left-to-right" evidence="6">
        <dbReference type="Rhea" id="RHEA:21257"/>
    </physiologicalReaction>
</comment>
<feature type="binding site" evidence="7">
    <location>
        <position position="215"/>
    </location>
    <ligand>
        <name>3-phosphoshikimate</name>
        <dbReference type="ChEBI" id="CHEBI:145989"/>
    </ligand>
</feature>
<evidence type="ECO:0000256" key="2">
    <source>
        <dbReference type="ARBA" id="ARBA00009948"/>
    </source>
</evidence>
<feature type="binding site" evidence="7">
    <location>
        <position position="29"/>
    </location>
    <ligand>
        <name>3-phosphoshikimate</name>
        <dbReference type="ChEBI" id="CHEBI:145989"/>
    </ligand>
</feature>
<comment type="subunit">
    <text evidence="7">Monomer.</text>
</comment>
<dbReference type="InterPro" id="IPR006264">
    <property type="entry name" value="EPSP_synthase"/>
</dbReference>
<dbReference type="Pfam" id="PF00275">
    <property type="entry name" value="EPSP_synthase"/>
    <property type="match status" value="2"/>
</dbReference>
<proteinExistence type="inferred from homology"/>
<evidence type="ECO:0000256" key="4">
    <source>
        <dbReference type="ARBA" id="ARBA00022679"/>
    </source>
</evidence>
<evidence type="ECO:0000256" key="5">
    <source>
        <dbReference type="ARBA" id="ARBA00023141"/>
    </source>
</evidence>
<dbReference type="PANTHER" id="PTHR21090">
    <property type="entry name" value="AROM/DEHYDROQUINATE SYNTHASE"/>
    <property type="match status" value="1"/>
</dbReference>
<comment type="pathway">
    <text evidence="1 7">Metabolic intermediate biosynthesis; chorismate biosynthesis; chorismate from D-erythrose 4-phosphate and phosphoenolpyruvate: step 6/7.</text>
</comment>
<dbReference type="GO" id="GO:0003866">
    <property type="term" value="F:3-phosphoshikimate 1-carboxyvinyltransferase activity"/>
    <property type="evidence" value="ECO:0007669"/>
    <property type="project" value="UniProtKB-UniRule"/>
</dbReference>
<sequence>MDKQYRVKKLDKPVDWMVEVPGSKSMTNRALLMAALSDGEVKLDGVLFSDDSRHFLESLVSLGFTVDINEQEKKVTVLGCGGDIPKKQAVINVGSAGTAARFLTAMLGFSDGEYTIEASEQMKKRPMEELFSLLMGVGAKITYLEKEGHLPVQICGRRNQKADRDHVTAENEDIVLQNHDTDQSQADTKQDAYNDQLQAEQKPLRLDLDISKSTQFLSALLLISPMVQQGLDIHITSEKTDGSYIRITRKMLADAGVEVKYDGKNYCVEPKAIYQKKHYQIEPDVSAACYFYAAAAITGGRALVKHVHPDNSQGDMKFLDVLTQMGCTVTEKTDGIEVTGPAEGQLKGIDIDMNDFSDQALTLAAIAPFCNSDVHITHIGHIRGQECDRLHAMSEELTKRGIICTEEPDAITIKPGTPAPGIISTYEDHRVAMSFALLGLKVDGIVIDNPSCCRKTFENYFELLDMLSGKNR</sequence>
<evidence type="ECO:0000256" key="7">
    <source>
        <dbReference type="HAMAP-Rule" id="MF_00210"/>
    </source>
</evidence>
<dbReference type="PIRSF" id="PIRSF000505">
    <property type="entry name" value="EPSPS"/>
    <property type="match status" value="1"/>
</dbReference>
<feature type="binding site" evidence="7">
    <location>
        <position position="455"/>
    </location>
    <ligand>
        <name>phosphoenolpyruvate</name>
        <dbReference type="ChEBI" id="CHEBI:58702"/>
    </ligand>
</feature>
<keyword evidence="7" id="KW-0963">Cytoplasm</keyword>
<evidence type="ECO:0000259" key="8">
    <source>
        <dbReference type="Pfam" id="PF00275"/>
    </source>
</evidence>
<dbReference type="InterPro" id="IPR001986">
    <property type="entry name" value="Enolpyruvate_Tfrase_dom"/>
</dbReference>
<evidence type="ECO:0000256" key="6">
    <source>
        <dbReference type="ARBA" id="ARBA00044633"/>
    </source>
</evidence>
<feature type="binding site" evidence="7">
    <location>
        <position position="24"/>
    </location>
    <ligand>
        <name>phosphoenolpyruvate</name>
        <dbReference type="ChEBI" id="CHEBI:58702"/>
    </ligand>
</feature>
<accession>A0A3R6FAK5</accession>
<feature type="binding site" evidence="7">
    <location>
        <position position="24"/>
    </location>
    <ligand>
        <name>3-phosphoshikimate</name>
        <dbReference type="ChEBI" id="CHEBI:145989"/>
    </ligand>
</feature>
<feature type="binding site" evidence="7">
    <location>
        <position position="215"/>
    </location>
    <ligand>
        <name>phosphoenolpyruvate</name>
        <dbReference type="ChEBI" id="CHEBI:58702"/>
    </ligand>
</feature>
<dbReference type="Proteomes" id="UP000283513">
    <property type="component" value="Unassembled WGS sequence"/>
</dbReference>
<name>A0A3R6FAK5_9FIRM</name>
<dbReference type="GO" id="GO:0008652">
    <property type="term" value="P:amino acid biosynthetic process"/>
    <property type="evidence" value="ECO:0007669"/>
    <property type="project" value="UniProtKB-KW"/>
</dbReference>
<organism evidence="9 10">
    <name type="scientific">Roseburia intestinalis</name>
    <dbReference type="NCBI Taxonomy" id="166486"/>
    <lineage>
        <taxon>Bacteria</taxon>
        <taxon>Bacillati</taxon>
        <taxon>Bacillota</taxon>
        <taxon>Clostridia</taxon>
        <taxon>Lachnospirales</taxon>
        <taxon>Lachnospiraceae</taxon>
        <taxon>Roseburia</taxon>
    </lineage>
</organism>